<dbReference type="AlphaFoldDB" id="A0A254N7Q3"/>
<keyword evidence="2" id="KW-1185">Reference proteome</keyword>
<reference evidence="1 2" key="1">
    <citation type="journal article" date="2007" name="Int. J. Syst. Evol. Microbiol.">
        <title>Description of Pelomonas aquatica sp. nov. and Pelomonas puraquae sp. nov., isolated from industrial and haemodialysis water.</title>
        <authorList>
            <person name="Gomila M."/>
            <person name="Bowien B."/>
            <person name="Falsen E."/>
            <person name="Moore E.R."/>
            <person name="Lalucat J."/>
        </authorList>
    </citation>
    <scope>NUCLEOTIDE SEQUENCE [LARGE SCALE GENOMIC DNA]</scope>
    <source>
        <strain evidence="1 2">CCUG 52769</strain>
    </source>
</reference>
<organism evidence="1 2">
    <name type="scientific">Roseateles puraquae</name>
    <dbReference type="NCBI Taxonomy" id="431059"/>
    <lineage>
        <taxon>Bacteria</taxon>
        <taxon>Pseudomonadati</taxon>
        <taxon>Pseudomonadota</taxon>
        <taxon>Betaproteobacteria</taxon>
        <taxon>Burkholderiales</taxon>
        <taxon>Sphaerotilaceae</taxon>
        <taxon>Roseateles</taxon>
    </lineage>
</organism>
<sequence length="261" mass="27818">MHSESGLARAETLKSLTEWLRSSTGGTWWRRTQINVYLTGGICRPFLLPELPALRVAEQRLAIDAAAKARTGLAEPLQVWLSPLLSGGAEGGRNHQFGAAVAQEDLTSLVAAIRSLRKIRLASIQPVWSLALQVATSEVSAVPSPLDLLLVQDDDSITLLAGAPQHATRTEGSTDGFAAALTIDRGLDAASQSHAVMRVVSGLEVEPMNSYQMRFSAPGVEQGSQPQVAEAAVDLGSTELPLQALLRVQAIDLERITEIVA</sequence>
<protein>
    <submittedName>
        <fullName evidence="1">Uncharacterized protein</fullName>
    </submittedName>
</protein>
<gene>
    <name evidence="1" type="ORF">CDO81_09950</name>
</gene>
<comment type="caution">
    <text evidence="1">The sequence shown here is derived from an EMBL/GenBank/DDBJ whole genome shotgun (WGS) entry which is preliminary data.</text>
</comment>
<evidence type="ECO:0000313" key="2">
    <source>
        <dbReference type="Proteomes" id="UP000197446"/>
    </source>
</evidence>
<dbReference type="EMBL" id="NISI01000003">
    <property type="protein sequence ID" value="OWR04039.1"/>
    <property type="molecule type" value="Genomic_DNA"/>
</dbReference>
<proteinExistence type="predicted"/>
<name>A0A254N7Q3_9BURK</name>
<evidence type="ECO:0000313" key="1">
    <source>
        <dbReference type="EMBL" id="OWR04039.1"/>
    </source>
</evidence>
<accession>A0A254N7Q3</accession>
<dbReference type="Proteomes" id="UP000197446">
    <property type="component" value="Unassembled WGS sequence"/>
</dbReference>